<dbReference type="PANTHER" id="PTHR43736:SF1">
    <property type="entry name" value="DIHYDRONEOPTERIN TRIPHOSPHATE DIPHOSPHATASE"/>
    <property type="match status" value="1"/>
</dbReference>
<protein>
    <recommendedName>
        <fullName evidence="1">Nudix hydrolase domain-containing protein</fullName>
    </recommendedName>
</protein>
<evidence type="ECO:0000313" key="2">
    <source>
        <dbReference type="EMBL" id="CAD9550690.1"/>
    </source>
</evidence>
<dbReference type="PROSITE" id="PS51462">
    <property type="entry name" value="NUDIX"/>
    <property type="match status" value="1"/>
</dbReference>
<feature type="domain" description="Nudix hydrolase" evidence="1">
    <location>
        <begin position="6"/>
        <end position="163"/>
    </location>
</feature>
<dbReference type="InterPro" id="IPR000086">
    <property type="entry name" value="NUDIX_hydrolase_dom"/>
</dbReference>
<organism evidence="2">
    <name type="scientific">Cyanoptyche gloeocystis</name>
    <dbReference type="NCBI Taxonomy" id="77922"/>
    <lineage>
        <taxon>Eukaryota</taxon>
        <taxon>Glaucocystophyceae</taxon>
        <taxon>Glaucocystophyceae incertae sedis</taxon>
        <taxon>Cyanoptyche</taxon>
    </lineage>
</organism>
<sequence length="173" mass="19534">MAASPRKETSYGIICLSQATSDSSLRSVNPSDYFILLIRQKSGDHWTFPKGHPKPSDGSTKATALRELKEETGLELRQECLLFGGKTFSNEYDFEKKPRDGRRVIVHKINVFYVGLVGSATRDKVTIQKSEVHEYQWVCLGGSKEWESTVTYEEDKKVVRSVVAELEQSRSAN</sequence>
<dbReference type="EMBL" id="HBGX01000669">
    <property type="protein sequence ID" value="CAD9550690.1"/>
    <property type="molecule type" value="Transcribed_RNA"/>
</dbReference>
<dbReference type="AlphaFoldDB" id="A0A7S2JLL6"/>
<gene>
    <name evidence="2" type="ORF">CGLO1086_LOCUS312</name>
</gene>
<reference evidence="2" key="1">
    <citation type="submission" date="2021-01" db="EMBL/GenBank/DDBJ databases">
        <authorList>
            <person name="Corre E."/>
            <person name="Pelletier E."/>
            <person name="Niang G."/>
            <person name="Scheremetjew M."/>
            <person name="Finn R."/>
            <person name="Kale V."/>
            <person name="Holt S."/>
            <person name="Cochrane G."/>
            <person name="Meng A."/>
            <person name="Brown T."/>
            <person name="Cohen L."/>
        </authorList>
    </citation>
    <scope>NUCLEOTIDE SEQUENCE</scope>
    <source>
        <strain evidence="2">SAG4.97</strain>
    </source>
</reference>
<dbReference type="Pfam" id="PF00293">
    <property type="entry name" value="NUDIX"/>
    <property type="match status" value="1"/>
</dbReference>
<accession>A0A7S2JLL6</accession>
<dbReference type="Gene3D" id="3.90.79.10">
    <property type="entry name" value="Nucleoside Triphosphate Pyrophosphohydrolase"/>
    <property type="match status" value="1"/>
</dbReference>
<name>A0A7S2JLL6_9EUKA</name>
<proteinExistence type="predicted"/>
<dbReference type="SUPFAM" id="SSF55811">
    <property type="entry name" value="Nudix"/>
    <property type="match status" value="1"/>
</dbReference>
<dbReference type="PANTHER" id="PTHR43736">
    <property type="entry name" value="ADP-RIBOSE PYROPHOSPHATASE"/>
    <property type="match status" value="1"/>
</dbReference>
<evidence type="ECO:0000259" key="1">
    <source>
        <dbReference type="PROSITE" id="PS51462"/>
    </source>
</evidence>
<dbReference type="InterPro" id="IPR015797">
    <property type="entry name" value="NUDIX_hydrolase-like_dom_sf"/>
</dbReference>